<feature type="domain" description="G" evidence="6">
    <location>
        <begin position="230"/>
        <end position="354"/>
    </location>
</feature>
<keyword evidence="5" id="KW-0342">GTP-binding</keyword>
<dbReference type="RefSeq" id="XP_022467313.1">
    <property type="nucleotide sequence ID" value="XM_022611081.1"/>
</dbReference>
<dbReference type="AlphaFoldDB" id="J7SAU8"/>
<evidence type="ECO:0000256" key="3">
    <source>
        <dbReference type="ARBA" id="ARBA00022694"/>
    </source>
</evidence>
<dbReference type="CDD" id="cd04164">
    <property type="entry name" value="trmE"/>
    <property type="match status" value="1"/>
</dbReference>
<evidence type="ECO:0000313" key="9">
    <source>
        <dbReference type="EMBL" id="CCK73069.1"/>
    </source>
</evidence>
<dbReference type="InterPro" id="IPR025867">
    <property type="entry name" value="MnmE_helical"/>
</dbReference>
<dbReference type="Gene3D" id="1.20.120.430">
    <property type="entry name" value="tRNA modification GTPase MnmE domain 2"/>
    <property type="match status" value="1"/>
</dbReference>
<protein>
    <recommendedName>
        <fullName evidence="11">TrmE-type G domain-containing protein</fullName>
    </recommendedName>
</protein>
<evidence type="ECO:0000256" key="1">
    <source>
        <dbReference type="ARBA" id="ARBA00004173"/>
    </source>
</evidence>
<evidence type="ECO:0000313" key="10">
    <source>
        <dbReference type="Proteomes" id="UP000006310"/>
    </source>
</evidence>
<evidence type="ECO:0000256" key="5">
    <source>
        <dbReference type="ARBA" id="ARBA00023134"/>
    </source>
</evidence>
<accession>J7SAU8</accession>
<dbReference type="GeneID" id="34528849"/>
<feature type="domain" description="GTP-binding protein TrmE N-terminal" evidence="7">
    <location>
        <begin position="12"/>
        <end position="132"/>
    </location>
</feature>
<dbReference type="HAMAP" id="MF_00379">
    <property type="entry name" value="GTPase_MnmE"/>
    <property type="match status" value="1"/>
</dbReference>
<dbReference type="SUPFAM" id="SSF52540">
    <property type="entry name" value="P-loop containing nucleoside triphosphate hydrolases"/>
    <property type="match status" value="1"/>
</dbReference>
<evidence type="ECO:0000256" key="2">
    <source>
        <dbReference type="ARBA" id="ARBA00011043"/>
    </source>
</evidence>
<name>J7SAU8_HUIN7</name>
<dbReference type="eggNOG" id="KOG1191">
    <property type="taxonomic scope" value="Eukaryota"/>
</dbReference>
<dbReference type="InterPro" id="IPR027417">
    <property type="entry name" value="P-loop_NTPase"/>
</dbReference>
<dbReference type="GO" id="GO:0005743">
    <property type="term" value="C:mitochondrial inner membrane"/>
    <property type="evidence" value="ECO:0007669"/>
    <property type="project" value="EnsemblFungi"/>
</dbReference>
<dbReference type="GO" id="GO:0005525">
    <property type="term" value="F:GTP binding"/>
    <property type="evidence" value="ECO:0007669"/>
    <property type="project" value="UniProtKB-KW"/>
</dbReference>
<dbReference type="InterPro" id="IPR027368">
    <property type="entry name" value="MnmE_dom2"/>
</dbReference>
<dbReference type="STRING" id="1071383.J7SAU8"/>
<dbReference type="Proteomes" id="UP000006310">
    <property type="component" value="Chromosome 13"/>
</dbReference>
<keyword evidence="4" id="KW-0547">Nucleotide-binding</keyword>
<comment type="similarity">
    <text evidence="2">Belongs to the TRAFAC class TrmE-Era-EngA-EngB-Septin-like GTPase superfamily. TrmE GTPase family.</text>
</comment>
<gene>
    <name evidence="9" type="primary">KNAG0M02160</name>
    <name evidence="9" type="ordered locus">KNAG_0M02160</name>
</gene>
<dbReference type="Gene3D" id="3.30.1360.120">
    <property type="entry name" value="Probable tRNA modification gtpase trme, domain 1"/>
    <property type="match status" value="1"/>
</dbReference>
<sequence>MRSALRGAVPSTVYALSTVPGRSALAVVRVSGPQSASVFQSLTRRAKQGPPPARQALLRKLYAPGMATGASPIDTAICVWYKGPHSFTGEDTLELQLHGGRAIVAKVLQALQELQLTPAGPGEFSRRALRHRKLGLLELEAMREAIDSDTETQRVAAAGAGASKLRSELLSWRQTLLECLVEVQAAIDFGEDVEVTRSPVLLSRLAQLRRESHAVLERARRGQLLSQGVRVVLFGAPNAGKSSLLNLLARDEHAIVSDLPGTTRDSIDTLLDMGGFKTILSDTAGIRDLGDSGESLASRSIEQIGIQRACGKLAAADLAVLVVDGSPEGLLAQAEISRLLQLPRPQQLVVAVNKSDLLGPSTLPQAIDTWRQRLGPTVPVVPVSCKTHGGAEDLVAALKKQFTLLTGSNSQVEEPVMVSHRVHDTLENEIIASVDAVLSQGPDTDLALVCEHLQAAAHGVGKILGDAIGIEEVLDGVFANFCIGK</sequence>
<dbReference type="InterPro" id="IPR027266">
    <property type="entry name" value="TrmE/GcvT-like"/>
</dbReference>
<dbReference type="OrthoDB" id="188276at2759"/>
<feature type="domain" description="MnmE helical" evidence="8">
    <location>
        <begin position="136"/>
        <end position="482"/>
    </location>
</feature>
<dbReference type="NCBIfam" id="TIGR00231">
    <property type="entry name" value="small_GTP"/>
    <property type="match status" value="1"/>
</dbReference>
<evidence type="ECO:0000259" key="8">
    <source>
        <dbReference type="Pfam" id="PF12631"/>
    </source>
</evidence>
<dbReference type="Pfam" id="PF10396">
    <property type="entry name" value="TrmE_N"/>
    <property type="match status" value="1"/>
</dbReference>
<proteinExistence type="inferred from homology"/>
<evidence type="ECO:0000256" key="4">
    <source>
        <dbReference type="ARBA" id="ARBA00022741"/>
    </source>
</evidence>
<reference evidence="9 10" key="1">
    <citation type="journal article" date="2011" name="Proc. Natl. Acad. Sci. U.S.A.">
        <title>Evolutionary erosion of yeast sex chromosomes by mating-type switching accidents.</title>
        <authorList>
            <person name="Gordon J.L."/>
            <person name="Armisen D."/>
            <person name="Proux-Wera E."/>
            <person name="Oheigeartaigh S.S."/>
            <person name="Byrne K.P."/>
            <person name="Wolfe K.H."/>
        </authorList>
    </citation>
    <scope>NUCLEOTIDE SEQUENCE [LARGE SCALE GENOMIC DNA]</scope>
    <source>
        <strain evidence="10">ATCC MYA-139 / BCRC 22969 / CBS 8797 / CCRC 22969 / KCTC 17520 / NBRC 10181 / NCYC 3082</strain>
    </source>
</reference>
<dbReference type="InterPro" id="IPR004520">
    <property type="entry name" value="GTPase_MnmE"/>
</dbReference>
<dbReference type="OMA" id="EFHCHGG"/>
<dbReference type="KEGG" id="kng:KNAG_0M02160"/>
<dbReference type="Pfam" id="PF01926">
    <property type="entry name" value="MMR_HSR1"/>
    <property type="match status" value="1"/>
</dbReference>
<comment type="subcellular location">
    <subcellularLocation>
        <location evidence="1">Mitochondrion</location>
    </subcellularLocation>
</comment>
<dbReference type="GO" id="GO:0030488">
    <property type="term" value="P:tRNA methylation"/>
    <property type="evidence" value="ECO:0007669"/>
    <property type="project" value="TreeGrafter"/>
</dbReference>
<evidence type="ECO:0000259" key="7">
    <source>
        <dbReference type="Pfam" id="PF10396"/>
    </source>
</evidence>
<dbReference type="InterPro" id="IPR018948">
    <property type="entry name" value="GTP-bd_TrmE_N"/>
</dbReference>
<dbReference type="InterPro" id="IPR006073">
    <property type="entry name" value="GTP-bd"/>
</dbReference>
<dbReference type="EMBL" id="HE978326">
    <property type="protein sequence ID" value="CCK73069.1"/>
    <property type="molecule type" value="Genomic_DNA"/>
</dbReference>
<dbReference type="Pfam" id="PF12631">
    <property type="entry name" value="MnmE_helical"/>
    <property type="match status" value="1"/>
</dbReference>
<evidence type="ECO:0000259" key="6">
    <source>
        <dbReference type="Pfam" id="PF01926"/>
    </source>
</evidence>
<dbReference type="Gene3D" id="3.40.50.300">
    <property type="entry name" value="P-loop containing nucleotide triphosphate hydrolases"/>
    <property type="match status" value="1"/>
</dbReference>
<dbReference type="PANTHER" id="PTHR42714:SF2">
    <property type="entry name" value="TRNA MODIFICATION GTPASE GTPBP3, MITOCHONDRIAL"/>
    <property type="match status" value="1"/>
</dbReference>
<evidence type="ECO:0008006" key="11">
    <source>
        <dbReference type="Google" id="ProtNLM"/>
    </source>
</evidence>
<dbReference type="CDD" id="cd14858">
    <property type="entry name" value="TrmE_N"/>
    <property type="match status" value="1"/>
</dbReference>
<dbReference type="InterPro" id="IPR005225">
    <property type="entry name" value="Small_GTP-bd"/>
</dbReference>
<dbReference type="GO" id="GO:0070899">
    <property type="term" value="P:mitochondrial tRNA wobble uridine modification"/>
    <property type="evidence" value="ECO:0007669"/>
    <property type="project" value="EnsemblFungi"/>
</dbReference>
<dbReference type="InterPro" id="IPR031168">
    <property type="entry name" value="G_TrmE"/>
</dbReference>
<keyword evidence="10" id="KW-1185">Reference proteome</keyword>
<dbReference type="PANTHER" id="PTHR42714">
    <property type="entry name" value="TRNA MODIFICATION GTPASE GTPBP3"/>
    <property type="match status" value="1"/>
</dbReference>
<dbReference type="GO" id="GO:0003924">
    <property type="term" value="F:GTPase activity"/>
    <property type="evidence" value="ECO:0007669"/>
    <property type="project" value="InterPro"/>
</dbReference>
<reference evidence="10" key="2">
    <citation type="submission" date="2012-08" db="EMBL/GenBank/DDBJ databases">
        <title>Genome sequence of Kazachstania naganishii.</title>
        <authorList>
            <person name="Gordon J.L."/>
            <person name="Armisen D."/>
            <person name="Proux-Wera E."/>
            <person name="OhEigeartaigh S.S."/>
            <person name="Byrne K.P."/>
            <person name="Wolfe K.H."/>
        </authorList>
    </citation>
    <scope>NUCLEOTIDE SEQUENCE [LARGE SCALE GENOMIC DNA]</scope>
    <source>
        <strain evidence="10">ATCC MYA-139 / BCRC 22969 / CBS 8797 / CCRC 22969 / KCTC 17520 / NBRC 10181 / NCYC 3082</strain>
    </source>
</reference>
<dbReference type="FunFam" id="3.30.1360.120:FF:000007">
    <property type="entry name" value="tRNA modification GTPase GTPBP3, mitochondrial"/>
    <property type="match status" value="1"/>
</dbReference>
<keyword evidence="3" id="KW-0819">tRNA processing</keyword>
<dbReference type="HOGENOM" id="CLU_019624_3_1_1"/>
<organism evidence="9 10">
    <name type="scientific">Huiozyma naganishii (strain ATCC MYA-139 / BCRC 22969 / CBS 8797 / KCTC 17520 / NBRC 10181 / NCYC 3082 / Yp74L-3)</name>
    <name type="common">Yeast</name>
    <name type="synonym">Kazachstania naganishii</name>
    <dbReference type="NCBI Taxonomy" id="1071383"/>
    <lineage>
        <taxon>Eukaryota</taxon>
        <taxon>Fungi</taxon>
        <taxon>Dikarya</taxon>
        <taxon>Ascomycota</taxon>
        <taxon>Saccharomycotina</taxon>
        <taxon>Saccharomycetes</taxon>
        <taxon>Saccharomycetales</taxon>
        <taxon>Saccharomycetaceae</taxon>
        <taxon>Huiozyma</taxon>
    </lineage>
</organism>